<dbReference type="EMBL" id="JBEUSY010000340">
    <property type="protein sequence ID" value="KAL1237712.1"/>
    <property type="molecule type" value="Genomic_DNA"/>
</dbReference>
<keyword evidence="2" id="KW-1185">Reference proteome</keyword>
<comment type="caution">
    <text evidence="1">The sequence shown here is derived from an EMBL/GenBank/DDBJ whole genome shotgun (WGS) entry which is preliminary data.</text>
</comment>
<organism evidence="1 2">
    <name type="scientific">Trichinella spiralis</name>
    <name type="common">Trichina worm</name>
    <dbReference type="NCBI Taxonomy" id="6334"/>
    <lineage>
        <taxon>Eukaryota</taxon>
        <taxon>Metazoa</taxon>
        <taxon>Ecdysozoa</taxon>
        <taxon>Nematoda</taxon>
        <taxon>Enoplea</taxon>
        <taxon>Dorylaimia</taxon>
        <taxon>Trichinellida</taxon>
        <taxon>Trichinellidae</taxon>
        <taxon>Trichinella</taxon>
    </lineage>
</organism>
<reference evidence="1 2" key="1">
    <citation type="submission" date="2024-07" db="EMBL/GenBank/DDBJ databases">
        <title>Enhanced genomic and transcriptomic resources for Trichinella pseudospiralis and T. spiralis underpin the discovery of pronounced molecular differences between stages and species.</title>
        <authorList>
            <person name="Pasi K.K."/>
            <person name="La Rosa G."/>
            <person name="Gomez-Morales M.A."/>
            <person name="Tosini F."/>
            <person name="Sumanam S."/>
            <person name="Young N.D."/>
            <person name="Chang B.C."/>
            <person name="Robin G.B."/>
        </authorList>
    </citation>
    <scope>NUCLEOTIDE SEQUENCE [LARGE SCALE GENOMIC DNA]</scope>
    <source>
        <strain evidence="1">ISS534</strain>
    </source>
</reference>
<dbReference type="Proteomes" id="UP001558632">
    <property type="component" value="Unassembled WGS sequence"/>
</dbReference>
<name>A0ABR3KGT6_TRISP</name>
<gene>
    <name evidence="1" type="ORF">TSPI_01650</name>
</gene>
<accession>A0ABR3KGT6</accession>
<sequence>MFHLAGLKQTTVIQQSNAIRNIPAVDAGSHTAKSVTCGCPIKHIHGVVKCTVQSFIILAIFAHKCFHGDRRKKHKIC</sequence>
<evidence type="ECO:0000313" key="2">
    <source>
        <dbReference type="Proteomes" id="UP001558632"/>
    </source>
</evidence>
<protein>
    <submittedName>
        <fullName evidence="1">tRNA-dihydrouridine(16) synthase</fullName>
    </submittedName>
</protein>
<evidence type="ECO:0000313" key="1">
    <source>
        <dbReference type="EMBL" id="KAL1237712.1"/>
    </source>
</evidence>
<proteinExistence type="predicted"/>